<dbReference type="AlphaFoldDB" id="A0A0C3SCB4"/>
<dbReference type="PANTHER" id="PTHR47990">
    <property type="entry name" value="2-OXOGLUTARATE (2OG) AND FE(II)-DEPENDENT OXYGENASE SUPERFAMILY PROTEIN-RELATED"/>
    <property type="match status" value="1"/>
</dbReference>
<dbReference type="PROSITE" id="PS51471">
    <property type="entry name" value="FE2OG_OXY"/>
    <property type="match status" value="1"/>
</dbReference>
<feature type="domain" description="Fe2OG dioxygenase" evidence="2">
    <location>
        <begin position="177"/>
        <end position="292"/>
    </location>
</feature>
<dbReference type="Pfam" id="PF03171">
    <property type="entry name" value="2OG-FeII_Oxy"/>
    <property type="match status" value="1"/>
</dbReference>
<keyword evidence="4" id="KW-1185">Reference proteome</keyword>
<dbReference type="InterPro" id="IPR026992">
    <property type="entry name" value="DIOX_N"/>
</dbReference>
<dbReference type="Gene3D" id="2.60.120.330">
    <property type="entry name" value="B-lactam Antibiotic, Isopenicillin N Synthase, Chain"/>
    <property type="match status" value="1"/>
</dbReference>
<dbReference type="HOGENOM" id="CLU_010119_4_0_1"/>
<sequence length="372" mass="40310">MPGVMLPPFPDDVPKHPLLVVDYQLVKAGDSAEIDKLWDAATKLGFWYLKDHDADAEVHAMFQMGKETMQLPLDEKMKYEQGDEGSNFGYKAAGASAVDSAGTVDSVEFINVAKDDALAYPSVVHRTYPQTVNARIQSTVKPFTLKAIDICNTLIGALNDRLGLPHGKLNELHCIDKPSFCQSRCTKNPPARGVPADKPALGQHTDYGSLSFLHNRLGGLQVMPPGTSEWCYIEASAAPDGQPLPGHAICNVGDALALFSGGILRSNLHRVVAPPGAQAAHERWSLVYFHRPHNGVPLAALARDSAMIADAVAAAAEPGKYSTGETADAWLMRRVRMRRTKNMTGPDAWRQGLGTEHDVRAQTAVAREVPAY</sequence>
<keyword evidence="1" id="KW-0408">Iron</keyword>
<dbReference type="STRING" id="745531.A0A0C3SCB4"/>
<dbReference type="Pfam" id="PF14226">
    <property type="entry name" value="DIOX_N"/>
    <property type="match status" value="1"/>
</dbReference>
<dbReference type="InterPro" id="IPR027443">
    <property type="entry name" value="IPNS-like_sf"/>
</dbReference>
<name>A0A0C3SCB4_PHLG1</name>
<keyword evidence="1" id="KW-0479">Metal-binding</keyword>
<evidence type="ECO:0000256" key="1">
    <source>
        <dbReference type="RuleBase" id="RU003682"/>
    </source>
</evidence>
<dbReference type="GO" id="GO:0046872">
    <property type="term" value="F:metal ion binding"/>
    <property type="evidence" value="ECO:0007669"/>
    <property type="project" value="UniProtKB-KW"/>
</dbReference>
<evidence type="ECO:0000313" key="3">
    <source>
        <dbReference type="EMBL" id="KIP10762.1"/>
    </source>
</evidence>
<keyword evidence="1" id="KW-0560">Oxidoreductase</keyword>
<evidence type="ECO:0000259" key="2">
    <source>
        <dbReference type="PROSITE" id="PS51471"/>
    </source>
</evidence>
<reference evidence="3 4" key="1">
    <citation type="journal article" date="2014" name="PLoS Genet.">
        <title>Analysis of the Phlebiopsis gigantea genome, transcriptome and secretome provides insight into its pioneer colonization strategies of wood.</title>
        <authorList>
            <person name="Hori C."/>
            <person name="Ishida T."/>
            <person name="Igarashi K."/>
            <person name="Samejima M."/>
            <person name="Suzuki H."/>
            <person name="Master E."/>
            <person name="Ferreira P."/>
            <person name="Ruiz-Duenas F.J."/>
            <person name="Held B."/>
            <person name="Canessa P."/>
            <person name="Larrondo L.F."/>
            <person name="Schmoll M."/>
            <person name="Druzhinina I.S."/>
            <person name="Kubicek C.P."/>
            <person name="Gaskell J.A."/>
            <person name="Kersten P."/>
            <person name="St John F."/>
            <person name="Glasner J."/>
            <person name="Sabat G."/>
            <person name="Splinter BonDurant S."/>
            <person name="Syed K."/>
            <person name="Yadav J."/>
            <person name="Mgbeahuruike A.C."/>
            <person name="Kovalchuk A."/>
            <person name="Asiegbu F.O."/>
            <person name="Lackner G."/>
            <person name="Hoffmeister D."/>
            <person name="Rencoret J."/>
            <person name="Gutierrez A."/>
            <person name="Sun H."/>
            <person name="Lindquist E."/>
            <person name="Barry K."/>
            <person name="Riley R."/>
            <person name="Grigoriev I.V."/>
            <person name="Henrissat B."/>
            <person name="Kues U."/>
            <person name="Berka R.M."/>
            <person name="Martinez A.T."/>
            <person name="Covert S.F."/>
            <person name="Blanchette R.A."/>
            <person name="Cullen D."/>
        </authorList>
    </citation>
    <scope>NUCLEOTIDE SEQUENCE [LARGE SCALE GENOMIC DNA]</scope>
    <source>
        <strain evidence="3 4">11061_1 CR5-6</strain>
    </source>
</reference>
<dbReference type="InterPro" id="IPR005123">
    <property type="entry name" value="Oxoglu/Fe-dep_dioxygenase_dom"/>
</dbReference>
<organism evidence="3 4">
    <name type="scientific">Phlebiopsis gigantea (strain 11061_1 CR5-6)</name>
    <name type="common">White-rot fungus</name>
    <name type="synonym">Peniophora gigantea</name>
    <dbReference type="NCBI Taxonomy" id="745531"/>
    <lineage>
        <taxon>Eukaryota</taxon>
        <taxon>Fungi</taxon>
        <taxon>Dikarya</taxon>
        <taxon>Basidiomycota</taxon>
        <taxon>Agaricomycotina</taxon>
        <taxon>Agaricomycetes</taxon>
        <taxon>Polyporales</taxon>
        <taxon>Phanerochaetaceae</taxon>
        <taxon>Phlebiopsis</taxon>
    </lineage>
</organism>
<dbReference type="SUPFAM" id="SSF51197">
    <property type="entry name" value="Clavaminate synthase-like"/>
    <property type="match status" value="1"/>
</dbReference>
<protein>
    <recommendedName>
        <fullName evidence="2">Fe2OG dioxygenase domain-containing protein</fullName>
    </recommendedName>
</protein>
<evidence type="ECO:0000313" key="4">
    <source>
        <dbReference type="Proteomes" id="UP000053257"/>
    </source>
</evidence>
<dbReference type="Proteomes" id="UP000053257">
    <property type="component" value="Unassembled WGS sequence"/>
</dbReference>
<accession>A0A0C3SCB4</accession>
<dbReference type="OrthoDB" id="406156at2759"/>
<dbReference type="InterPro" id="IPR044861">
    <property type="entry name" value="IPNS-like_FE2OG_OXY"/>
</dbReference>
<dbReference type="InterPro" id="IPR050231">
    <property type="entry name" value="Iron_ascorbate_oxido_reductase"/>
</dbReference>
<dbReference type="GO" id="GO:0016491">
    <property type="term" value="F:oxidoreductase activity"/>
    <property type="evidence" value="ECO:0007669"/>
    <property type="project" value="UniProtKB-KW"/>
</dbReference>
<proteinExistence type="inferred from homology"/>
<dbReference type="EMBL" id="KN840451">
    <property type="protein sequence ID" value="KIP10762.1"/>
    <property type="molecule type" value="Genomic_DNA"/>
</dbReference>
<comment type="similarity">
    <text evidence="1">Belongs to the iron/ascorbate-dependent oxidoreductase family.</text>
</comment>
<gene>
    <name evidence="3" type="ORF">PHLGIDRAFT_125281</name>
</gene>